<dbReference type="AlphaFoldDB" id="I1D2W1"/>
<dbReference type="PROSITE" id="PS51077">
    <property type="entry name" value="HTH_ICLR"/>
    <property type="match status" value="1"/>
</dbReference>
<dbReference type="PANTHER" id="PTHR30136:SF24">
    <property type="entry name" value="HTH-TYPE TRANSCRIPTIONAL REPRESSOR ALLR"/>
    <property type="match status" value="1"/>
</dbReference>
<dbReference type="EMBL" id="CM001484">
    <property type="protein sequence ID" value="EIE99285.1"/>
    <property type="molecule type" value="Genomic_DNA"/>
</dbReference>
<keyword evidence="3" id="KW-0804">Transcription</keyword>
<proteinExistence type="predicted"/>
<reference evidence="7" key="2">
    <citation type="submission" date="2012-01" db="EMBL/GenBank/DDBJ databases">
        <title>Noncontiguous Finished sequence of chromosome of Saccharomonospora glauca K62.</title>
        <authorList>
            <consortium name="US DOE Joint Genome Institute"/>
            <person name="Lucas S."/>
            <person name="Han J."/>
            <person name="Lapidus A."/>
            <person name="Cheng J.-F."/>
            <person name="Goodwin L."/>
            <person name="Pitluck S."/>
            <person name="Peters L."/>
            <person name="Mikhailova N."/>
            <person name="Held B."/>
            <person name="Detter J.C."/>
            <person name="Han C."/>
            <person name="Tapia R."/>
            <person name="Land M."/>
            <person name="Hauser L."/>
            <person name="Kyrpides N."/>
            <person name="Ivanova N."/>
            <person name="Pagani I."/>
            <person name="Brambilla E.-M."/>
            <person name="Klenk H.-P."/>
            <person name="Woyke T."/>
        </authorList>
    </citation>
    <scope>NUCLEOTIDE SEQUENCE [LARGE SCALE GENOMIC DNA]</scope>
    <source>
        <strain evidence="7">K62</strain>
    </source>
</reference>
<gene>
    <name evidence="6" type="ORF">SacglDRAFT_02392</name>
</gene>
<feature type="domain" description="IclR-ED" evidence="5">
    <location>
        <begin position="73"/>
        <end position="244"/>
    </location>
</feature>
<reference evidence="6 7" key="1">
    <citation type="submission" date="2011-09" db="EMBL/GenBank/DDBJ databases">
        <authorList>
            <consortium name="US DOE Joint Genome Institute (JGI-PGF)"/>
            <person name="Lucas S."/>
            <person name="Han J."/>
            <person name="Lapidus A."/>
            <person name="Cheng J.-F."/>
            <person name="Goodwin L."/>
            <person name="Pitluck S."/>
            <person name="Peters L."/>
            <person name="Land M.L."/>
            <person name="Hauser L."/>
            <person name="Brambilla E."/>
            <person name="Klenk H.-P."/>
            <person name="Woyke T.J."/>
        </authorList>
    </citation>
    <scope>NUCLEOTIDE SEQUENCE [LARGE SCALE GENOMIC DNA]</scope>
    <source>
        <strain evidence="6 7">K62</strain>
    </source>
</reference>
<dbReference type="OrthoDB" id="60629at2"/>
<organism evidence="6 7">
    <name type="scientific">Saccharomonospora glauca K62</name>
    <dbReference type="NCBI Taxonomy" id="928724"/>
    <lineage>
        <taxon>Bacteria</taxon>
        <taxon>Bacillati</taxon>
        <taxon>Actinomycetota</taxon>
        <taxon>Actinomycetes</taxon>
        <taxon>Pseudonocardiales</taxon>
        <taxon>Pseudonocardiaceae</taxon>
        <taxon>Saccharomonospora</taxon>
    </lineage>
</organism>
<dbReference type="Pfam" id="PF09339">
    <property type="entry name" value="HTH_IclR"/>
    <property type="match status" value="1"/>
</dbReference>
<dbReference type="PROSITE" id="PS51078">
    <property type="entry name" value="ICLR_ED"/>
    <property type="match status" value="1"/>
</dbReference>
<keyword evidence="1" id="KW-0805">Transcription regulation</keyword>
<dbReference type="Proteomes" id="UP000005087">
    <property type="component" value="Chromosome"/>
</dbReference>
<feature type="domain" description="HTH iclR-type" evidence="4">
    <location>
        <begin position="11"/>
        <end position="72"/>
    </location>
</feature>
<dbReference type="SUPFAM" id="SSF55781">
    <property type="entry name" value="GAF domain-like"/>
    <property type="match status" value="1"/>
</dbReference>
<name>I1D2W1_9PSEU</name>
<evidence type="ECO:0000259" key="4">
    <source>
        <dbReference type="PROSITE" id="PS51077"/>
    </source>
</evidence>
<evidence type="ECO:0000256" key="1">
    <source>
        <dbReference type="ARBA" id="ARBA00023015"/>
    </source>
</evidence>
<dbReference type="InterPro" id="IPR005471">
    <property type="entry name" value="Tscrpt_reg_IclR_N"/>
</dbReference>
<sequence length="250" mass="27150">MAPVTADPRRRSVLGRAFDILECFTGDEPEQTIGSLCARTELPPGTVHRMLANLAEWGAVERAARGRYRLGRWLWRLGWDVPDARRLKDVARPHLVDLHAASGEATLLASRDRDQLVVADVIAGNANVRREQLPRRLGVTDSAPGWVFLAYLPSEEAADLVRAAGGTVDFELWRKLAEIRRTGVAVRRGSGPGTLSWLAAPLFDDTRSIRSTICLVVPTERLNVLGHGRAVLAAAQAVTKGLASPMPSAG</sequence>
<evidence type="ECO:0000259" key="5">
    <source>
        <dbReference type="PROSITE" id="PS51078"/>
    </source>
</evidence>
<dbReference type="Pfam" id="PF01614">
    <property type="entry name" value="IclR_C"/>
    <property type="match status" value="1"/>
</dbReference>
<dbReference type="STRING" id="928724.SacglDRAFT_02392"/>
<dbReference type="InterPro" id="IPR029016">
    <property type="entry name" value="GAF-like_dom_sf"/>
</dbReference>
<dbReference type="PANTHER" id="PTHR30136">
    <property type="entry name" value="HELIX-TURN-HELIX TRANSCRIPTIONAL REGULATOR, ICLR FAMILY"/>
    <property type="match status" value="1"/>
</dbReference>
<dbReference type="InterPro" id="IPR014757">
    <property type="entry name" value="Tscrpt_reg_IclR_C"/>
</dbReference>
<evidence type="ECO:0000313" key="6">
    <source>
        <dbReference type="EMBL" id="EIE99285.1"/>
    </source>
</evidence>
<evidence type="ECO:0000313" key="7">
    <source>
        <dbReference type="Proteomes" id="UP000005087"/>
    </source>
</evidence>
<dbReference type="GO" id="GO:0003700">
    <property type="term" value="F:DNA-binding transcription factor activity"/>
    <property type="evidence" value="ECO:0007669"/>
    <property type="project" value="TreeGrafter"/>
</dbReference>
<dbReference type="InterPro" id="IPR036388">
    <property type="entry name" value="WH-like_DNA-bd_sf"/>
</dbReference>
<dbReference type="InterPro" id="IPR050707">
    <property type="entry name" value="HTH_MetabolicPath_Reg"/>
</dbReference>
<dbReference type="SMART" id="SM00346">
    <property type="entry name" value="HTH_ICLR"/>
    <property type="match status" value="1"/>
</dbReference>
<dbReference type="Gene3D" id="3.30.450.40">
    <property type="match status" value="1"/>
</dbReference>
<dbReference type="SUPFAM" id="SSF46785">
    <property type="entry name" value="Winged helix' DNA-binding domain"/>
    <property type="match status" value="1"/>
</dbReference>
<dbReference type="GO" id="GO:0045892">
    <property type="term" value="P:negative regulation of DNA-templated transcription"/>
    <property type="evidence" value="ECO:0007669"/>
    <property type="project" value="TreeGrafter"/>
</dbReference>
<accession>I1D2W1</accession>
<evidence type="ECO:0000256" key="3">
    <source>
        <dbReference type="ARBA" id="ARBA00023163"/>
    </source>
</evidence>
<dbReference type="InterPro" id="IPR036390">
    <property type="entry name" value="WH_DNA-bd_sf"/>
</dbReference>
<dbReference type="RefSeq" id="WP_005464764.1">
    <property type="nucleotide sequence ID" value="NZ_CM001484.1"/>
</dbReference>
<dbReference type="HOGENOM" id="CLU_062618_7_0_11"/>
<dbReference type="Gene3D" id="1.10.10.10">
    <property type="entry name" value="Winged helix-like DNA-binding domain superfamily/Winged helix DNA-binding domain"/>
    <property type="match status" value="1"/>
</dbReference>
<protein>
    <submittedName>
        <fullName evidence="6">Transcriptional regulator</fullName>
    </submittedName>
</protein>
<evidence type="ECO:0000256" key="2">
    <source>
        <dbReference type="ARBA" id="ARBA00023125"/>
    </source>
</evidence>
<keyword evidence="2" id="KW-0238">DNA-binding</keyword>
<keyword evidence="7" id="KW-1185">Reference proteome</keyword>
<dbReference type="eggNOG" id="COG1414">
    <property type="taxonomic scope" value="Bacteria"/>
</dbReference>
<dbReference type="GO" id="GO:0003677">
    <property type="term" value="F:DNA binding"/>
    <property type="evidence" value="ECO:0007669"/>
    <property type="project" value="UniProtKB-KW"/>
</dbReference>